<dbReference type="SUPFAM" id="SSF46689">
    <property type="entry name" value="Homeodomain-like"/>
    <property type="match status" value="1"/>
</dbReference>
<evidence type="ECO:0000259" key="4">
    <source>
        <dbReference type="PROSITE" id="PS50977"/>
    </source>
</evidence>
<evidence type="ECO:0000313" key="5">
    <source>
        <dbReference type="EMBL" id="MXN63361.1"/>
    </source>
</evidence>
<sequence>MATQKTRQKIVRNFLQILGDEGWNEATPAAVAVRSGVSLAVMRAEYPTRLSLLEGAMAQIDQTVLENIDEDMGEEAPRDRLFDVLMSRLDAMTPYKPAIRALKAAVSRDPMLAFEVNGVASVSMRWMLTAAGMEGRGWRGRIMVQGLVVAFARLLDTWLEDDDPGLARTMAKLDRELEKGGEWMARLDRAAGFVRPFAERAENRRKKRREARREDHEADEMDEGEGI</sequence>
<gene>
    <name evidence="5" type="ORF">GR183_00460</name>
</gene>
<dbReference type="Gene3D" id="1.10.357.10">
    <property type="entry name" value="Tetracycline Repressor, domain 2"/>
    <property type="match status" value="1"/>
</dbReference>
<reference evidence="5 6" key="1">
    <citation type="submission" date="2019-12" db="EMBL/GenBank/DDBJ databases">
        <authorList>
            <person name="Li M."/>
        </authorList>
    </citation>
    <scope>NUCLEOTIDE SEQUENCE [LARGE SCALE GENOMIC DNA]</scope>
    <source>
        <strain evidence="5 6">GBMRC 2046</strain>
    </source>
</reference>
<feature type="region of interest" description="Disordered" evidence="3">
    <location>
        <begin position="201"/>
        <end position="227"/>
    </location>
</feature>
<feature type="domain" description="HTH tetR-type" evidence="4">
    <location>
        <begin position="4"/>
        <end position="64"/>
    </location>
</feature>
<feature type="compositionally biased region" description="Acidic residues" evidence="3">
    <location>
        <begin position="217"/>
        <end position="227"/>
    </location>
</feature>
<evidence type="ECO:0000256" key="2">
    <source>
        <dbReference type="PROSITE-ProRule" id="PRU00335"/>
    </source>
</evidence>
<dbReference type="AlphaFoldDB" id="A0A7X3S5N7"/>
<dbReference type="InterPro" id="IPR009057">
    <property type="entry name" value="Homeodomain-like_sf"/>
</dbReference>
<comment type="caution">
    <text evidence="5">The sequence shown here is derived from an EMBL/GenBank/DDBJ whole genome shotgun (WGS) entry which is preliminary data.</text>
</comment>
<feature type="DNA-binding region" description="H-T-H motif" evidence="2">
    <location>
        <begin position="27"/>
        <end position="46"/>
    </location>
</feature>
<keyword evidence="1 2" id="KW-0238">DNA-binding</keyword>
<accession>A0A7X3S5N7</accession>
<dbReference type="InterPro" id="IPR001647">
    <property type="entry name" value="HTH_TetR"/>
</dbReference>
<name>A0A7X3S5N7_9HYPH</name>
<evidence type="ECO:0000256" key="1">
    <source>
        <dbReference type="ARBA" id="ARBA00023125"/>
    </source>
</evidence>
<proteinExistence type="predicted"/>
<dbReference type="GO" id="GO:0003677">
    <property type="term" value="F:DNA binding"/>
    <property type="evidence" value="ECO:0007669"/>
    <property type="project" value="UniProtKB-UniRule"/>
</dbReference>
<evidence type="ECO:0000313" key="6">
    <source>
        <dbReference type="Proteomes" id="UP000433101"/>
    </source>
</evidence>
<evidence type="ECO:0000256" key="3">
    <source>
        <dbReference type="SAM" id="MobiDB-lite"/>
    </source>
</evidence>
<dbReference type="EMBL" id="WUMV01000001">
    <property type="protein sequence ID" value="MXN63361.1"/>
    <property type="molecule type" value="Genomic_DNA"/>
</dbReference>
<protein>
    <submittedName>
        <fullName evidence="5">TetR/AcrR family transcriptional regulator</fullName>
    </submittedName>
</protein>
<dbReference type="RefSeq" id="WP_160773623.1">
    <property type="nucleotide sequence ID" value="NZ_WUMV01000001.1"/>
</dbReference>
<keyword evidence="6" id="KW-1185">Reference proteome</keyword>
<dbReference type="PROSITE" id="PS50977">
    <property type="entry name" value="HTH_TETR_2"/>
    <property type="match status" value="1"/>
</dbReference>
<dbReference type="Proteomes" id="UP000433101">
    <property type="component" value="Unassembled WGS sequence"/>
</dbReference>
<organism evidence="5 6">
    <name type="scientific">Stappia sediminis</name>
    <dbReference type="NCBI Taxonomy" id="2692190"/>
    <lineage>
        <taxon>Bacteria</taxon>
        <taxon>Pseudomonadati</taxon>
        <taxon>Pseudomonadota</taxon>
        <taxon>Alphaproteobacteria</taxon>
        <taxon>Hyphomicrobiales</taxon>
        <taxon>Stappiaceae</taxon>
        <taxon>Stappia</taxon>
    </lineage>
</organism>